<dbReference type="EMBL" id="PEVG01000002">
    <property type="protein sequence ID" value="PIU99824.1"/>
    <property type="molecule type" value="Genomic_DNA"/>
</dbReference>
<feature type="transmembrane region" description="Helical" evidence="5">
    <location>
        <begin position="75"/>
        <end position="93"/>
    </location>
</feature>
<dbReference type="InterPro" id="IPR044880">
    <property type="entry name" value="NCX_ion-bd_dom_sf"/>
</dbReference>
<dbReference type="InterPro" id="IPR004481">
    <property type="entry name" value="K/Na/Ca-exchanger"/>
</dbReference>
<gene>
    <name evidence="7" type="ORF">COS58_00205</name>
</gene>
<evidence type="ECO:0000259" key="6">
    <source>
        <dbReference type="Pfam" id="PF01699"/>
    </source>
</evidence>
<dbReference type="GO" id="GO:0005886">
    <property type="term" value="C:plasma membrane"/>
    <property type="evidence" value="ECO:0007669"/>
    <property type="project" value="TreeGrafter"/>
</dbReference>
<evidence type="ECO:0000313" key="8">
    <source>
        <dbReference type="Proteomes" id="UP000228561"/>
    </source>
</evidence>
<comment type="caution">
    <text evidence="7">The sequence shown here is derived from an EMBL/GenBank/DDBJ whole genome shotgun (WGS) entry which is preliminary data.</text>
</comment>
<evidence type="ECO:0000256" key="3">
    <source>
        <dbReference type="ARBA" id="ARBA00022989"/>
    </source>
</evidence>
<name>A0A2M7B9M6_9BACT</name>
<dbReference type="PANTHER" id="PTHR10846">
    <property type="entry name" value="SODIUM/POTASSIUM/CALCIUM EXCHANGER"/>
    <property type="match status" value="1"/>
</dbReference>
<dbReference type="GO" id="GO:0008273">
    <property type="term" value="F:calcium, potassium:sodium antiporter activity"/>
    <property type="evidence" value="ECO:0007669"/>
    <property type="project" value="TreeGrafter"/>
</dbReference>
<dbReference type="Proteomes" id="UP000228561">
    <property type="component" value="Unassembled WGS sequence"/>
</dbReference>
<accession>A0A2M7B9M6</accession>
<protein>
    <recommendedName>
        <fullName evidence="6">Sodium/calcium exchanger membrane region domain-containing protein</fullName>
    </recommendedName>
</protein>
<evidence type="ECO:0000256" key="4">
    <source>
        <dbReference type="ARBA" id="ARBA00023136"/>
    </source>
</evidence>
<dbReference type="Pfam" id="PF01699">
    <property type="entry name" value="Na_Ca_ex"/>
    <property type="match status" value="2"/>
</dbReference>
<evidence type="ECO:0000313" key="7">
    <source>
        <dbReference type="EMBL" id="PIU99824.1"/>
    </source>
</evidence>
<feature type="transmembrane region" description="Helical" evidence="5">
    <location>
        <begin position="6"/>
        <end position="27"/>
    </location>
</feature>
<dbReference type="PANTHER" id="PTHR10846:SF8">
    <property type="entry name" value="INNER MEMBRANE PROTEIN YRBG"/>
    <property type="match status" value="1"/>
</dbReference>
<dbReference type="GO" id="GO:0005262">
    <property type="term" value="F:calcium channel activity"/>
    <property type="evidence" value="ECO:0007669"/>
    <property type="project" value="TreeGrafter"/>
</dbReference>
<feature type="transmembrane region" description="Helical" evidence="5">
    <location>
        <begin position="105"/>
        <end position="122"/>
    </location>
</feature>
<feature type="transmembrane region" description="Helical" evidence="5">
    <location>
        <begin position="277"/>
        <end position="295"/>
    </location>
</feature>
<feature type="transmembrane region" description="Helical" evidence="5">
    <location>
        <begin position="307"/>
        <end position="323"/>
    </location>
</feature>
<feature type="transmembrane region" description="Helical" evidence="5">
    <location>
        <begin position="210"/>
        <end position="236"/>
    </location>
</feature>
<comment type="subcellular location">
    <subcellularLocation>
        <location evidence="1">Membrane</location>
        <topology evidence="1">Multi-pass membrane protein</topology>
    </subcellularLocation>
</comment>
<organism evidence="7 8">
    <name type="scientific">Candidatus Tagabacteria bacterium CG03_land_8_20_14_0_80_41_22</name>
    <dbReference type="NCBI Taxonomy" id="1975020"/>
    <lineage>
        <taxon>Bacteria</taxon>
        <taxon>Candidatus Tagaibacteriota</taxon>
    </lineage>
</organism>
<sequence length="324" mass="35889">MIWFYIFIFVLSCFLLAISGKWMVSALARIARYLGWREFTVAFIFIAFGTSIPNLFVGISSAFHKIPQLSLGDVLGGNVVDLTLALALVVFIARGIRVESKTVQSSSLFTIGVALLPLVLILDGNLSRTDGLILLAAFFLYIRWLFAKRERFVKIYDSATEQEPTPFQAAKNLKSILKNIGKLTAGLLLLLLSSEIIVRLAVIFSQKLDVSPFFIGLLIIGLGNCLPEIQFSIAAIRAGQAWMALGNLMGSVIIISTLVLGTVALIAPIQIVDFSPFAVARFFLLLISLFFLIFIRTDRKITKKEGIFLFLLYIAFVIVEILLK</sequence>
<keyword evidence="4 5" id="KW-0472">Membrane</keyword>
<dbReference type="GO" id="GO:0006874">
    <property type="term" value="P:intracellular calcium ion homeostasis"/>
    <property type="evidence" value="ECO:0007669"/>
    <property type="project" value="TreeGrafter"/>
</dbReference>
<dbReference type="InterPro" id="IPR004837">
    <property type="entry name" value="NaCa_Exmemb"/>
</dbReference>
<keyword evidence="3 5" id="KW-1133">Transmembrane helix</keyword>
<evidence type="ECO:0000256" key="5">
    <source>
        <dbReference type="SAM" id="Phobius"/>
    </source>
</evidence>
<reference evidence="8" key="1">
    <citation type="submission" date="2017-09" db="EMBL/GenBank/DDBJ databases">
        <title>Depth-based differentiation of microbial function through sediment-hosted aquifers and enrichment of novel symbionts in the deep terrestrial subsurface.</title>
        <authorList>
            <person name="Probst A.J."/>
            <person name="Ladd B."/>
            <person name="Jarett J.K."/>
            <person name="Geller-Mcgrath D.E."/>
            <person name="Sieber C.M.K."/>
            <person name="Emerson J.B."/>
            <person name="Anantharaman K."/>
            <person name="Thomas B.C."/>
            <person name="Malmstrom R."/>
            <person name="Stieglmeier M."/>
            <person name="Klingl A."/>
            <person name="Woyke T."/>
            <person name="Ryan C.M."/>
            <person name="Banfield J.F."/>
        </authorList>
    </citation>
    <scope>NUCLEOTIDE SEQUENCE [LARGE SCALE GENOMIC DNA]</scope>
</reference>
<feature type="transmembrane region" description="Helical" evidence="5">
    <location>
        <begin position="183"/>
        <end position="204"/>
    </location>
</feature>
<keyword evidence="2 5" id="KW-0812">Transmembrane</keyword>
<dbReference type="AlphaFoldDB" id="A0A2M7B9M6"/>
<evidence type="ECO:0000256" key="2">
    <source>
        <dbReference type="ARBA" id="ARBA00022692"/>
    </source>
</evidence>
<evidence type="ECO:0000256" key="1">
    <source>
        <dbReference type="ARBA" id="ARBA00004141"/>
    </source>
</evidence>
<feature type="domain" description="Sodium/calcium exchanger membrane region" evidence="6">
    <location>
        <begin position="183"/>
        <end position="319"/>
    </location>
</feature>
<feature type="transmembrane region" description="Helical" evidence="5">
    <location>
        <begin position="248"/>
        <end position="271"/>
    </location>
</feature>
<feature type="transmembrane region" description="Helical" evidence="5">
    <location>
        <begin position="128"/>
        <end position="146"/>
    </location>
</feature>
<proteinExistence type="predicted"/>
<feature type="transmembrane region" description="Helical" evidence="5">
    <location>
        <begin position="39"/>
        <end position="63"/>
    </location>
</feature>
<feature type="domain" description="Sodium/calcium exchanger membrane region" evidence="6">
    <location>
        <begin position="5"/>
        <end position="146"/>
    </location>
</feature>
<dbReference type="Gene3D" id="1.20.1420.30">
    <property type="entry name" value="NCX, central ion-binding region"/>
    <property type="match status" value="1"/>
</dbReference>